<dbReference type="RefSeq" id="WP_035135945.1">
    <property type="nucleotide sequence ID" value="NZ_JRLV01000023.1"/>
</dbReference>
<gene>
    <name evidence="2" type="ORF">Q763_15855</name>
</gene>
<evidence type="ECO:0000256" key="1">
    <source>
        <dbReference type="SAM" id="Phobius"/>
    </source>
</evidence>
<feature type="transmembrane region" description="Helical" evidence="1">
    <location>
        <begin position="6"/>
        <end position="24"/>
    </location>
</feature>
<proteinExistence type="predicted"/>
<name>A0A0A2LID7_9FLAO</name>
<keyword evidence="1" id="KW-1133">Transmembrane helix</keyword>
<keyword evidence="1" id="KW-0812">Transmembrane</keyword>
<dbReference type="Pfam" id="PF08570">
    <property type="entry name" value="DUF1761"/>
    <property type="match status" value="1"/>
</dbReference>
<evidence type="ECO:0000313" key="2">
    <source>
        <dbReference type="EMBL" id="KGO78986.1"/>
    </source>
</evidence>
<feature type="transmembrane region" description="Helical" evidence="1">
    <location>
        <begin position="51"/>
        <end position="71"/>
    </location>
</feature>
<reference evidence="2 3" key="1">
    <citation type="submission" date="2013-09" db="EMBL/GenBank/DDBJ databases">
        <authorList>
            <person name="Zeng Z."/>
            <person name="Chen C."/>
        </authorList>
    </citation>
    <scope>NUCLEOTIDE SEQUENCE [LARGE SCALE GENOMIC DNA]</scope>
    <source>
        <strain evidence="2 3">F44-8</strain>
    </source>
</reference>
<dbReference type="eggNOG" id="ENOG503015I">
    <property type="taxonomic scope" value="Bacteria"/>
</dbReference>
<dbReference type="Proteomes" id="UP000030129">
    <property type="component" value="Unassembled WGS sequence"/>
</dbReference>
<comment type="caution">
    <text evidence="2">The sequence shown here is derived from an EMBL/GenBank/DDBJ whole genome shotgun (WGS) entry which is preliminary data.</text>
</comment>
<evidence type="ECO:0000313" key="3">
    <source>
        <dbReference type="Proteomes" id="UP000030129"/>
    </source>
</evidence>
<evidence type="ECO:0008006" key="4">
    <source>
        <dbReference type="Google" id="ProtNLM"/>
    </source>
</evidence>
<organism evidence="2 3">
    <name type="scientific">Flavobacterium beibuense F44-8</name>
    <dbReference type="NCBI Taxonomy" id="1406840"/>
    <lineage>
        <taxon>Bacteria</taxon>
        <taxon>Pseudomonadati</taxon>
        <taxon>Bacteroidota</taxon>
        <taxon>Flavobacteriia</taxon>
        <taxon>Flavobacteriales</taxon>
        <taxon>Flavobacteriaceae</taxon>
        <taxon>Flavobacterium</taxon>
    </lineage>
</organism>
<dbReference type="AlphaFoldDB" id="A0A0A2LID7"/>
<sequence length="165" mass="18187">MDINWLAVLAAALSTLVVGFIWYNPKVFGTAWMKETGMTEEKAKGANMFKIFGMAILFAFFISFILQFMVIHQFGPMGMVGGPEFFDSAKPSFAAFMADYGSAYRTFKHGALHGFMAGLFFALPVIGTNALFERRSAKYILINGGYWIVCCTIIGGIVCAWPVAK</sequence>
<protein>
    <recommendedName>
        <fullName evidence="4">DUF1761 domain-containing protein</fullName>
    </recommendedName>
</protein>
<dbReference type="STRING" id="1406840.Q763_15855"/>
<feature type="transmembrane region" description="Helical" evidence="1">
    <location>
        <begin position="144"/>
        <end position="164"/>
    </location>
</feature>
<dbReference type="InterPro" id="IPR013879">
    <property type="entry name" value="DUF1761"/>
</dbReference>
<keyword evidence="1" id="KW-0472">Membrane</keyword>
<accession>A0A0A2LID7</accession>
<dbReference type="EMBL" id="JRLV01000023">
    <property type="protein sequence ID" value="KGO78986.1"/>
    <property type="molecule type" value="Genomic_DNA"/>
</dbReference>
<feature type="transmembrane region" description="Helical" evidence="1">
    <location>
        <begin position="111"/>
        <end position="132"/>
    </location>
</feature>
<keyword evidence="3" id="KW-1185">Reference proteome</keyword>